<evidence type="ECO:0000313" key="6">
    <source>
        <dbReference type="EMBL" id="CAH1390270.1"/>
    </source>
</evidence>
<evidence type="ECO:0000256" key="2">
    <source>
        <dbReference type="ARBA" id="ARBA00023136"/>
    </source>
</evidence>
<dbReference type="Proteomes" id="UP001152798">
    <property type="component" value="Chromosome 1"/>
</dbReference>
<dbReference type="GO" id="GO:0006914">
    <property type="term" value="P:autophagy"/>
    <property type="evidence" value="ECO:0007669"/>
    <property type="project" value="TreeGrafter"/>
</dbReference>
<feature type="repeat" description="CHCR" evidence="4">
    <location>
        <begin position="560"/>
        <end position="717"/>
    </location>
</feature>
<dbReference type="InterPro" id="IPR032914">
    <property type="entry name" value="Vam6/VPS39/TRAP1"/>
</dbReference>
<dbReference type="Pfam" id="PF10366">
    <property type="entry name" value="Vps39_1"/>
    <property type="match status" value="1"/>
</dbReference>
<dbReference type="Pfam" id="PF00780">
    <property type="entry name" value="CNH"/>
    <property type="match status" value="1"/>
</dbReference>
<dbReference type="InterPro" id="IPR019452">
    <property type="entry name" value="VPS39/TGF_beta_rcpt-assoc_1"/>
</dbReference>
<dbReference type="GO" id="GO:0006886">
    <property type="term" value="P:intracellular protein transport"/>
    <property type="evidence" value="ECO:0007669"/>
    <property type="project" value="UniProtKB-UniRule"/>
</dbReference>
<keyword evidence="2" id="KW-0472">Membrane</keyword>
<protein>
    <recommendedName>
        <fullName evidence="5">CNH domain-containing protein</fullName>
    </recommendedName>
</protein>
<evidence type="ECO:0000256" key="3">
    <source>
        <dbReference type="ARBA" id="ARBA00038201"/>
    </source>
</evidence>
<reference evidence="6" key="1">
    <citation type="submission" date="2022-01" db="EMBL/GenBank/DDBJ databases">
        <authorList>
            <person name="King R."/>
        </authorList>
    </citation>
    <scope>NUCLEOTIDE SEQUENCE</scope>
</reference>
<dbReference type="PANTHER" id="PTHR12894:SF49">
    <property type="entry name" value="VAM6_VPS39-LIKE PROTEIN"/>
    <property type="match status" value="1"/>
</dbReference>
<accession>A0A9P0H1X8</accession>
<gene>
    <name evidence="6" type="ORF">NEZAVI_LOCUS1495</name>
</gene>
<dbReference type="GO" id="GO:0012505">
    <property type="term" value="C:endomembrane system"/>
    <property type="evidence" value="ECO:0007669"/>
    <property type="project" value="UniProtKB-SubCell"/>
</dbReference>
<dbReference type="AlphaFoldDB" id="A0A9P0H1X8"/>
<dbReference type="OrthoDB" id="5325112at2759"/>
<keyword evidence="7" id="KW-1185">Reference proteome</keyword>
<comment type="similarity">
    <text evidence="3">Belongs to the VAM6/VPS39 family.</text>
</comment>
<dbReference type="GO" id="GO:0005737">
    <property type="term" value="C:cytoplasm"/>
    <property type="evidence" value="ECO:0007669"/>
    <property type="project" value="TreeGrafter"/>
</dbReference>
<dbReference type="Pfam" id="PF10367">
    <property type="entry name" value="zf-Vps39_C"/>
    <property type="match status" value="1"/>
</dbReference>
<sequence>MHQAYDCTQLMKLTVQIECFTAYDDKLYIGTKQGHLIIYNVTPGYGEMKPEVKLHRYHKNFNKKPINQLALVPEYDIIIKLSDNIVSMHDLADINCPLMNTLQKTKGATLFALDQTPSVSLTGVSSSIVRLCVCVKRKLQLYYLKSRQFLDFTGYEPITLNDTPRAIAWVKESICVGYRGGYYIIKLPSTEPQELFPTGRQPEPIVIKVDDMFAIVKESLTTLLNTEGESINQSAVKWPAPPIATGYDEPYLIGLLGESVEIRCWGLEDPLDIVPLPVKAKAFTKGKSGVAYLASTDQIWLMTAIPLHRQIKLLLQGKHFELALKLANVADDSEEEKQKNVHQIQTLYAFDLFHNKKYEKSMAEFLELKTNPYEVIKLFPGLLLQSGDEGRGDNELEEAGYVALITYLTHVRHKVMLENKNIEPDKQVLDHFSNQKKKNEQLLQIIDTTLLKCYLQTNDALVAPLLRRNYCNLEEAEKTLKKWRKDSELVILYQTKGLHDKALELLKKQSNVEDSPLWGTAPIVHYLQNLGKEHSDYIFKYAAWVLEISPEEGLKIFTEEVREGDYLPRPKVLDFLLKANKPNLVILYLEHVIHIWKETNSIFHNALVHQYRERIQSLGLEDPRANTIRTKLLAFLEKSDYYNPEAVLIHFPRNCMFEERAIINGKLGRHEHALGIYILVLGDYRRALEYCDKVFLSKKIGNENVYIEVVKLLTCPMDDLPGVDTSHLTHTTPDLETALALLESHPDRLPPLETLEQLPDNIQIGHLKHYLKAALLKLTGERRSAQLLKGLLNTQRLQVRKEKMEFEAKKIIIDENMVCPVCKKRFGNQSAFAYYPNGNIVHYSCQDKV</sequence>
<dbReference type="InterPro" id="IPR019453">
    <property type="entry name" value="VPS39/TGFA1_Znf"/>
</dbReference>
<dbReference type="InterPro" id="IPR000547">
    <property type="entry name" value="Clathrin_H-chain/VPS_repeat"/>
</dbReference>
<organism evidence="6 7">
    <name type="scientific">Nezara viridula</name>
    <name type="common">Southern green stink bug</name>
    <name type="synonym">Cimex viridulus</name>
    <dbReference type="NCBI Taxonomy" id="85310"/>
    <lineage>
        <taxon>Eukaryota</taxon>
        <taxon>Metazoa</taxon>
        <taxon>Ecdysozoa</taxon>
        <taxon>Arthropoda</taxon>
        <taxon>Hexapoda</taxon>
        <taxon>Insecta</taxon>
        <taxon>Pterygota</taxon>
        <taxon>Neoptera</taxon>
        <taxon>Paraneoptera</taxon>
        <taxon>Hemiptera</taxon>
        <taxon>Heteroptera</taxon>
        <taxon>Panheteroptera</taxon>
        <taxon>Pentatomomorpha</taxon>
        <taxon>Pentatomoidea</taxon>
        <taxon>Pentatomidae</taxon>
        <taxon>Pentatominae</taxon>
        <taxon>Nezara</taxon>
    </lineage>
</organism>
<dbReference type="PANTHER" id="PTHR12894">
    <property type="entry name" value="CNH DOMAIN CONTAINING"/>
    <property type="match status" value="1"/>
</dbReference>
<evidence type="ECO:0000259" key="5">
    <source>
        <dbReference type="PROSITE" id="PS50219"/>
    </source>
</evidence>
<dbReference type="PROSITE" id="PS50236">
    <property type="entry name" value="CHCR"/>
    <property type="match status" value="1"/>
</dbReference>
<proteinExistence type="inferred from homology"/>
<evidence type="ECO:0000313" key="7">
    <source>
        <dbReference type="Proteomes" id="UP001152798"/>
    </source>
</evidence>
<evidence type="ECO:0000256" key="4">
    <source>
        <dbReference type="PROSITE-ProRule" id="PRU01006"/>
    </source>
</evidence>
<dbReference type="EMBL" id="OV725077">
    <property type="protein sequence ID" value="CAH1390270.1"/>
    <property type="molecule type" value="Genomic_DNA"/>
</dbReference>
<name>A0A9P0H1X8_NEZVI</name>
<dbReference type="PROSITE" id="PS50219">
    <property type="entry name" value="CNH"/>
    <property type="match status" value="1"/>
</dbReference>
<dbReference type="InterPro" id="IPR001180">
    <property type="entry name" value="CNH_dom"/>
</dbReference>
<dbReference type="GO" id="GO:0034058">
    <property type="term" value="P:endosomal vesicle fusion"/>
    <property type="evidence" value="ECO:0007669"/>
    <property type="project" value="TreeGrafter"/>
</dbReference>
<comment type="subcellular location">
    <subcellularLocation>
        <location evidence="1">Endomembrane system</location>
        <topology evidence="1">Peripheral membrane protein</topology>
    </subcellularLocation>
</comment>
<dbReference type="GO" id="GO:0016020">
    <property type="term" value="C:membrane"/>
    <property type="evidence" value="ECO:0007669"/>
    <property type="project" value="TreeGrafter"/>
</dbReference>
<feature type="domain" description="CNH" evidence="5">
    <location>
        <begin position="14"/>
        <end position="289"/>
    </location>
</feature>
<evidence type="ECO:0000256" key="1">
    <source>
        <dbReference type="ARBA" id="ARBA00004184"/>
    </source>
</evidence>